<feature type="chain" id="PRO_5046475456" description="Lipoprotein" evidence="2">
    <location>
        <begin position="24"/>
        <end position="158"/>
    </location>
</feature>
<dbReference type="EMBL" id="JBEZLS010000026">
    <property type="protein sequence ID" value="MEU9355049.1"/>
    <property type="molecule type" value="Genomic_DNA"/>
</dbReference>
<evidence type="ECO:0008006" key="5">
    <source>
        <dbReference type="Google" id="ProtNLM"/>
    </source>
</evidence>
<feature type="compositionally biased region" description="Low complexity" evidence="1">
    <location>
        <begin position="35"/>
        <end position="44"/>
    </location>
</feature>
<comment type="caution">
    <text evidence="3">The sequence shown here is derived from an EMBL/GenBank/DDBJ whole genome shotgun (WGS) entry which is preliminary data.</text>
</comment>
<name>A0ABV3EEV5_9ACTN</name>
<keyword evidence="2" id="KW-0732">Signal</keyword>
<accession>A0ABV3EEV5</accession>
<feature type="signal peptide" evidence="2">
    <location>
        <begin position="1"/>
        <end position="23"/>
    </location>
</feature>
<feature type="region of interest" description="Disordered" evidence="1">
    <location>
        <begin position="25"/>
        <end position="44"/>
    </location>
</feature>
<gene>
    <name evidence="3" type="ORF">AB0D65_29645</name>
</gene>
<evidence type="ECO:0000256" key="1">
    <source>
        <dbReference type="SAM" id="MobiDB-lite"/>
    </source>
</evidence>
<sequence length="158" mass="16343">MGRHIWGKTAGALVLAVTVAAVSGCGSSDDEDGGKSATTAAAKAKAPSVQEATITFQDAVTKFDTDGGCLEQAPGTCWEQMQALMAPARDLRKAANAHKESGPEFWSEAYALIDTMEDGIAVGEDQGVPAGSAALTNRDDVLGSAHKLSDWLDAHPVQ</sequence>
<protein>
    <recommendedName>
        <fullName evidence="5">Lipoprotein</fullName>
    </recommendedName>
</protein>
<keyword evidence="4" id="KW-1185">Reference proteome</keyword>
<proteinExistence type="predicted"/>
<dbReference type="PROSITE" id="PS51257">
    <property type="entry name" value="PROKAR_LIPOPROTEIN"/>
    <property type="match status" value="1"/>
</dbReference>
<dbReference type="Proteomes" id="UP001551582">
    <property type="component" value="Unassembled WGS sequence"/>
</dbReference>
<evidence type="ECO:0000313" key="3">
    <source>
        <dbReference type="EMBL" id="MEU9355049.1"/>
    </source>
</evidence>
<evidence type="ECO:0000313" key="4">
    <source>
        <dbReference type="Proteomes" id="UP001551582"/>
    </source>
</evidence>
<reference evidence="3 4" key="1">
    <citation type="submission" date="2024-06" db="EMBL/GenBank/DDBJ databases">
        <title>The Natural Products Discovery Center: Release of the First 8490 Sequenced Strains for Exploring Actinobacteria Biosynthetic Diversity.</title>
        <authorList>
            <person name="Kalkreuter E."/>
            <person name="Kautsar S.A."/>
            <person name="Yang D."/>
            <person name="Bader C.D."/>
            <person name="Teijaro C.N."/>
            <person name="Fluegel L."/>
            <person name="Davis C.M."/>
            <person name="Simpson J.R."/>
            <person name="Lauterbach L."/>
            <person name="Steele A.D."/>
            <person name="Gui C."/>
            <person name="Meng S."/>
            <person name="Li G."/>
            <person name="Viehrig K."/>
            <person name="Ye F."/>
            <person name="Su P."/>
            <person name="Kiefer A.F."/>
            <person name="Nichols A."/>
            <person name="Cepeda A.J."/>
            <person name="Yan W."/>
            <person name="Fan B."/>
            <person name="Jiang Y."/>
            <person name="Adhikari A."/>
            <person name="Zheng C.-J."/>
            <person name="Schuster L."/>
            <person name="Cowan T.M."/>
            <person name="Smanski M.J."/>
            <person name="Chevrette M.G."/>
            <person name="De Carvalho L.P.S."/>
            <person name="Shen B."/>
        </authorList>
    </citation>
    <scope>NUCLEOTIDE SEQUENCE [LARGE SCALE GENOMIC DNA]</scope>
    <source>
        <strain evidence="3 4">NPDC048274</strain>
    </source>
</reference>
<organism evidence="3 4">
    <name type="scientific">Streptomyces griseoloalbus</name>
    <dbReference type="NCBI Taxonomy" id="67303"/>
    <lineage>
        <taxon>Bacteria</taxon>
        <taxon>Bacillati</taxon>
        <taxon>Actinomycetota</taxon>
        <taxon>Actinomycetes</taxon>
        <taxon>Kitasatosporales</taxon>
        <taxon>Streptomycetaceae</taxon>
        <taxon>Streptomyces</taxon>
    </lineage>
</organism>
<evidence type="ECO:0000256" key="2">
    <source>
        <dbReference type="SAM" id="SignalP"/>
    </source>
</evidence>
<dbReference type="RefSeq" id="WP_359987397.1">
    <property type="nucleotide sequence ID" value="NZ_JBEZLS010000026.1"/>
</dbReference>